<reference evidence="2" key="1">
    <citation type="journal article" date="2015" name="Nature">
        <title>Complex archaea that bridge the gap between prokaryotes and eukaryotes.</title>
        <authorList>
            <person name="Spang A."/>
            <person name="Saw J.H."/>
            <person name="Jorgensen S.L."/>
            <person name="Zaremba-Niedzwiedzka K."/>
            <person name="Martijn J."/>
            <person name="Lind A.E."/>
            <person name="van Eijk R."/>
            <person name="Schleper C."/>
            <person name="Guy L."/>
            <person name="Ettema T.J."/>
        </authorList>
    </citation>
    <scope>NUCLEOTIDE SEQUENCE</scope>
</reference>
<feature type="region of interest" description="Disordered" evidence="1">
    <location>
        <begin position="1"/>
        <end position="35"/>
    </location>
</feature>
<dbReference type="EMBL" id="LAZR01008302">
    <property type="protein sequence ID" value="KKM79675.1"/>
    <property type="molecule type" value="Genomic_DNA"/>
</dbReference>
<feature type="region of interest" description="Disordered" evidence="1">
    <location>
        <begin position="68"/>
        <end position="98"/>
    </location>
</feature>
<comment type="caution">
    <text evidence="2">The sequence shown here is derived from an EMBL/GenBank/DDBJ whole genome shotgun (WGS) entry which is preliminary data.</text>
</comment>
<feature type="compositionally biased region" description="Basic residues" evidence="1">
    <location>
        <begin position="1"/>
        <end position="12"/>
    </location>
</feature>
<sequence length="150" mass="16821">MAKKRKKAKLRAPKATEKELRSDRFNEPCPKCESHSTWCVPCFKSRGLTYGCRSCGHEWMDQAARESAQREEEAADMAKKKKMPKRVKKGAKTAKRKTTEKGLSMCGFIRDYAKKHPKATAEEIAKAVKAALDVVPAKATVYIQSCKGRA</sequence>
<organism evidence="2">
    <name type="scientific">marine sediment metagenome</name>
    <dbReference type="NCBI Taxonomy" id="412755"/>
    <lineage>
        <taxon>unclassified sequences</taxon>
        <taxon>metagenomes</taxon>
        <taxon>ecological metagenomes</taxon>
    </lineage>
</organism>
<protein>
    <submittedName>
        <fullName evidence="2">Uncharacterized protein</fullName>
    </submittedName>
</protein>
<accession>A0A0F9MSL2</accession>
<evidence type="ECO:0000256" key="1">
    <source>
        <dbReference type="SAM" id="MobiDB-lite"/>
    </source>
</evidence>
<feature type="compositionally biased region" description="Basic and acidic residues" evidence="1">
    <location>
        <begin position="68"/>
        <end position="78"/>
    </location>
</feature>
<evidence type="ECO:0000313" key="2">
    <source>
        <dbReference type="EMBL" id="KKM79675.1"/>
    </source>
</evidence>
<feature type="compositionally biased region" description="Basic residues" evidence="1">
    <location>
        <begin position="79"/>
        <end position="98"/>
    </location>
</feature>
<name>A0A0F9MSL2_9ZZZZ</name>
<gene>
    <name evidence="2" type="ORF">LCGC14_1347550</name>
</gene>
<feature type="compositionally biased region" description="Basic and acidic residues" evidence="1">
    <location>
        <begin position="14"/>
        <end position="34"/>
    </location>
</feature>
<dbReference type="AlphaFoldDB" id="A0A0F9MSL2"/>
<proteinExistence type="predicted"/>